<dbReference type="RefSeq" id="WP_359780835.1">
    <property type="nucleotide sequence ID" value="NZ_JBEYRR010000008.1"/>
</dbReference>
<feature type="transmembrane region" description="Helical" evidence="1">
    <location>
        <begin position="31"/>
        <end position="55"/>
    </location>
</feature>
<evidence type="ECO:0000313" key="2">
    <source>
        <dbReference type="EMBL" id="MEW2365604.1"/>
    </source>
</evidence>
<reference evidence="2 3" key="1">
    <citation type="submission" date="2024-06" db="EMBL/GenBank/DDBJ databases">
        <title>The Natural Products Discovery Center: Release of the First 8490 Sequenced Strains for Exploring Actinobacteria Biosynthetic Diversity.</title>
        <authorList>
            <person name="Kalkreuter E."/>
            <person name="Kautsar S.A."/>
            <person name="Yang D."/>
            <person name="Bader C.D."/>
            <person name="Teijaro C.N."/>
            <person name="Fluegel L."/>
            <person name="Davis C.M."/>
            <person name="Simpson J.R."/>
            <person name="Lauterbach L."/>
            <person name="Steele A.D."/>
            <person name="Gui C."/>
            <person name="Meng S."/>
            <person name="Li G."/>
            <person name="Viehrig K."/>
            <person name="Ye F."/>
            <person name="Su P."/>
            <person name="Kiefer A.F."/>
            <person name="Nichols A."/>
            <person name="Cepeda A.J."/>
            <person name="Yan W."/>
            <person name="Fan B."/>
            <person name="Jiang Y."/>
            <person name="Adhikari A."/>
            <person name="Zheng C.-J."/>
            <person name="Schuster L."/>
            <person name="Cowan T.M."/>
            <person name="Smanski M.J."/>
            <person name="Chevrette M.G."/>
            <person name="De Carvalho L.P.S."/>
            <person name="Shen B."/>
        </authorList>
    </citation>
    <scope>NUCLEOTIDE SEQUENCE [LARGE SCALE GENOMIC DNA]</scope>
    <source>
        <strain evidence="2 3">NPDC047833</strain>
    </source>
</reference>
<evidence type="ECO:0000313" key="3">
    <source>
        <dbReference type="Proteomes" id="UP001553843"/>
    </source>
</evidence>
<protein>
    <submittedName>
        <fullName evidence="2">Uncharacterized protein</fullName>
    </submittedName>
</protein>
<organism evidence="2 3">
    <name type="scientific">Streptomyces huasconensis</name>
    <dbReference type="NCBI Taxonomy" id="1854574"/>
    <lineage>
        <taxon>Bacteria</taxon>
        <taxon>Bacillati</taxon>
        <taxon>Actinomycetota</taxon>
        <taxon>Actinomycetes</taxon>
        <taxon>Kitasatosporales</taxon>
        <taxon>Streptomycetaceae</taxon>
        <taxon>Streptomyces</taxon>
    </lineage>
</organism>
<gene>
    <name evidence="2" type="ORF">AB0887_27095</name>
</gene>
<proteinExistence type="predicted"/>
<comment type="caution">
    <text evidence="2">The sequence shown here is derived from an EMBL/GenBank/DDBJ whole genome shotgun (WGS) entry which is preliminary data.</text>
</comment>
<keyword evidence="1" id="KW-1133">Transmembrane helix</keyword>
<accession>A0ABV3M1L5</accession>
<keyword evidence="1" id="KW-0472">Membrane</keyword>
<sequence>MLRIIVWALLALYLLVVGLWPAALTPISLAFAGAGAVLAVIPGPVLLTVAVIAWLKHRPAPAKPVTA</sequence>
<dbReference type="EMBL" id="JBEYRS010000012">
    <property type="protein sequence ID" value="MEW2365604.1"/>
    <property type="molecule type" value="Genomic_DNA"/>
</dbReference>
<dbReference type="Proteomes" id="UP001553843">
    <property type="component" value="Unassembled WGS sequence"/>
</dbReference>
<name>A0ABV3M1L5_9ACTN</name>
<keyword evidence="3" id="KW-1185">Reference proteome</keyword>
<evidence type="ECO:0000256" key="1">
    <source>
        <dbReference type="SAM" id="Phobius"/>
    </source>
</evidence>
<keyword evidence="1" id="KW-0812">Transmembrane</keyword>